<keyword evidence="2" id="KW-1185">Reference proteome</keyword>
<name>A0A4D4J5P5_9PSEU</name>
<accession>A0A4D4J5P5</accession>
<organism evidence="1 2">
    <name type="scientific">Gandjariella thermophila</name>
    <dbReference type="NCBI Taxonomy" id="1931992"/>
    <lineage>
        <taxon>Bacteria</taxon>
        <taxon>Bacillati</taxon>
        <taxon>Actinomycetota</taxon>
        <taxon>Actinomycetes</taxon>
        <taxon>Pseudonocardiales</taxon>
        <taxon>Pseudonocardiaceae</taxon>
        <taxon>Gandjariella</taxon>
    </lineage>
</organism>
<evidence type="ECO:0008006" key="3">
    <source>
        <dbReference type="Google" id="ProtNLM"/>
    </source>
</evidence>
<dbReference type="Proteomes" id="UP000298860">
    <property type="component" value="Unassembled WGS sequence"/>
</dbReference>
<evidence type="ECO:0000313" key="1">
    <source>
        <dbReference type="EMBL" id="GDY29307.1"/>
    </source>
</evidence>
<protein>
    <recommendedName>
        <fullName evidence="3">ESX-1 secretion-associated protein</fullName>
    </recommendedName>
</protein>
<comment type="caution">
    <text evidence="1">The sequence shown here is derived from an EMBL/GenBank/DDBJ whole genome shotgun (WGS) entry which is preliminary data.</text>
</comment>
<proteinExistence type="predicted"/>
<gene>
    <name evidence="1" type="ORF">GTS_09400</name>
</gene>
<sequence length="102" mass="10271">MSGYGTNAGEMAGAASSIGGLANRVDELKGKLTASAVTAADFGRANAASASAYQTGLANLASWVAAHAKGMRDFADRLNRSKGGYEWAEGSSSADLNRAGGR</sequence>
<dbReference type="EMBL" id="BJFL01000003">
    <property type="protein sequence ID" value="GDY29307.1"/>
    <property type="molecule type" value="Genomic_DNA"/>
</dbReference>
<reference evidence="2" key="1">
    <citation type="submission" date="2019-04" db="EMBL/GenBank/DDBJ databases">
        <title>Draft genome sequence of Pseudonocardiaceae bacterium SL3-2-4.</title>
        <authorList>
            <person name="Ningsih F."/>
            <person name="Yokota A."/>
            <person name="Sakai Y."/>
            <person name="Nanatani K."/>
            <person name="Yabe S."/>
            <person name="Oetari A."/>
            <person name="Sjamsuridzal W."/>
        </authorList>
    </citation>
    <scope>NUCLEOTIDE SEQUENCE [LARGE SCALE GENOMIC DNA]</scope>
    <source>
        <strain evidence="2">SL3-2-4</strain>
    </source>
</reference>
<dbReference type="AlphaFoldDB" id="A0A4D4J5P5"/>
<evidence type="ECO:0000313" key="2">
    <source>
        <dbReference type="Proteomes" id="UP000298860"/>
    </source>
</evidence>